<dbReference type="RefSeq" id="WP_150039708.1">
    <property type="nucleotide sequence ID" value="NZ_OW485601.1"/>
</dbReference>
<evidence type="ECO:0000313" key="3">
    <source>
        <dbReference type="Proteomes" id="UP000325255"/>
    </source>
</evidence>
<proteinExistence type="predicted"/>
<feature type="chain" id="PRO_5024374967" description="SH3 domain-containing protein" evidence="1">
    <location>
        <begin position="30"/>
        <end position="179"/>
    </location>
</feature>
<comment type="caution">
    <text evidence="2">The sequence shown here is derived from an EMBL/GenBank/DDBJ whole genome shotgun (WGS) entry which is preliminary data.</text>
</comment>
<dbReference type="AlphaFoldDB" id="A0A5M6J0P6"/>
<feature type="signal peptide" evidence="1">
    <location>
        <begin position="1"/>
        <end position="29"/>
    </location>
</feature>
<dbReference type="EMBL" id="VWPK01000007">
    <property type="protein sequence ID" value="KAA5613225.1"/>
    <property type="molecule type" value="Genomic_DNA"/>
</dbReference>
<dbReference type="Gene3D" id="2.30.30.40">
    <property type="entry name" value="SH3 Domains"/>
    <property type="match status" value="1"/>
</dbReference>
<evidence type="ECO:0008006" key="4">
    <source>
        <dbReference type="Google" id="ProtNLM"/>
    </source>
</evidence>
<evidence type="ECO:0000313" key="2">
    <source>
        <dbReference type="EMBL" id="KAA5613225.1"/>
    </source>
</evidence>
<keyword evidence="1" id="KW-0732">Signal</keyword>
<dbReference type="Pfam" id="PF06347">
    <property type="entry name" value="SH3_4"/>
    <property type="match status" value="2"/>
</dbReference>
<name>A0A5M6J0P6_9PROT</name>
<keyword evidence="3" id="KW-1185">Reference proteome</keyword>
<reference evidence="2 3" key="1">
    <citation type="submission" date="2019-09" db="EMBL/GenBank/DDBJ databases">
        <title>Genome sequence of Rhodovastum atsumiense, a diverse member of the Acetobacteraceae family of non-sulfur purple photosynthetic bacteria.</title>
        <authorList>
            <person name="Meyer T."/>
            <person name="Kyndt J."/>
        </authorList>
    </citation>
    <scope>NUCLEOTIDE SEQUENCE [LARGE SCALE GENOMIC DNA]</scope>
    <source>
        <strain evidence="2 3">DSM 21279</strain>
    </source>
</reference>
<dbReference type="Proteomes" id="UP000325255">
    <property type="component" value="Unassembled WGS sequence"/>
</dbReference>
<gene>
    <name evidence="2" type="ORF">F1189_05890</name>
</gene>
<dbReference type="InterPro" id="IPR010466">
    <property type="entry name" value="DUF1058"/>
</dbReference>
<dbReference type="OrthoDB" id="9810773at2"/>
<protein>
    <recommendedName>
        <fullName evidence="4">SH3 domain-containing protein</fullName>
    </recommendedName>
</protein>
<evidence type="ECO:0000256" key="1">
    <source>
        <dbReference type="SAM" id="SignalP"/>
    </source>
</evidence>
<accession>A0A5M6J0P6</accession>
<sequence>MPIGFRFAALRACAWPKLLAALLPLVLTAAGAPPSIGTETGQPLPRFAALRSDEVNLRRGPGTRYPIDWVFHRAGLPVQIQREFDAWRLIRTSDGTQGWVHVALLTPRRSVLVTGAPRVLRKAPADDAPAVARLKPGVIGRLLTCPADTPWCRVAVRSYRGWLRQNEVWGVSPGETVTG</sequence>
<organism evidence="2 3">
    <name type="scientific">Rhodovastum atsumiense</name>
    <dbReference type="NCBI Taxonomy" id="504468"/>
    <lineage>
        <taxon>Bacteria</taxon>
        <taxon>Pseudomonadati</taxon>
        <taxon>Pseudomonadota</taxon>
        <taxon>Alphaproteobacteria</taxon>
        <taxon>Acetobacterales</taxon>
        <taxon>Acetobacteraceae</taxon>
        <taxon>Rhodovastum</taxon>
    </lineage>
</organism>